<proteinExistence type="predicted"/>
<evidence type="ECO:0000259" key="1">
    <source>
        <dbReference type="Pfam" id="PF13843"/>
    </source>
</evidence>
<reference evidence="2" key="1">
    <citation type="submission" date="2022-03" db="EMBL/GenBank/DDBJ databases">
        <authorList>
            <person name="Sayadi A."/>
        </authorList>
    </citation>
    <scope>NUCLEOTIDE SEQUENCE</scope>
</reference>
<feature type="domain" description="PiggyBac transposable element-derived protein" evidence="1">
    <location>
        <begin position="15"/>
        <end position="61"/>
    </location>
</feature>
<evidence type="ECO:0000313" key="2">
    <source>
        <dbReference type="EMBL" id="CAH1992394.1"/>
    </source>
</evidence>
<evidence type="ECO:0000313" key="3">
    <source>
        <dbReference type="Proteomes" id="UP001152888"/>
    </source>
</evidence>
<dbReference type="OrthoDB" id="8057954at2759"/>
<dbReference type="Proteomes" id="UP001152888">
    <property type="component" value="Unassembled WGS sequence"/>
</dbReference>
<dbReference type="AlphaFoldDB" id="A0A9P0L9D3"/>
<comment type="caution">
    <text evidence="2">The sequence shown here is derived from an EMBL/GenBank/DDBJ whole genome shotgun (WGS) entry which is preliminary data.</text>
</comment>
<dbReference type="InterPro" id="IPR029526">
    <property type="entry name" value="PGBD"/>
</dbReference>
<sequence>MPGCDSPNHDKLYKNGYVCQFQMEGKTNNQPEQDLGQRVILDLTRDLIAKGYHVFFDNFLTLCHYRKHCKQNVFMYAALSRLT</sequence>
<keyword evidence="3" id="KW-1185">Reference proteome</keyword>
<dbReference type="Pfam" id="PF13843">
    <property type="entry name" value="DDE_Tnp_1_7"/>
    <property type="match status" value="1"/>
</dbReference>
<name>A0A9P0L9D3_ACAOB</name>
<accession>A0A9P0L9D3</accession>
<dbReference type="EMBL" id="CAKOFQ010007142">
    <property type="protein sequence ID" value="CAH1992394.1"/>
    <property type="molecule type" value="Genomic_DNA"/>
</dbReference>
<gene>
    <name evidence="2" type="ORF">ACAOBT_LOCUS20828</name>
</gene>
<organism evidence="2 3">
    <name type="scientific">Acanthoscelides obtectus</name>
    <name type="common">Bean weevil</name>
    <name type="synonym">Bruchus obtectus</name>
    <dbReference type="NCBI Taxonomy" id="200917"/>
    <lineage>
        <taxon>Eukaryota</taxon>
        <taxon>Metazoa</taxon>
        <taxon>Ecdysozoa</taxon>
        <taxon>Arthropoda</taxon>
        <taxon>Hexapoda</taxon>
        <taxon>Insecta</taxon>
        <taxon>Pterygota</taxon>
        <taxon>Neoptera</taxon>
        <taxon>Endopterygota</taxon>
        <taxon>Coleoptera</taxon>
        <taxon>Polyphaga</taxon>
        <taxon>Cucujiformia</taxon>
        <taxon>Chrysomeloidea</taxon>
        <taxon>Chrysomelidae</taxon>
        <taxon>Bruchinae</taxon>
        <taxon>Bruchini</taxon>
        <taxon>Acanthoscelides</taxon>
    </lineage>
</organism>
<protein>
    <recommendedName>
        <fullName evidence="1">PiggyBac transposable element-derived protein domain-containing protein</fullName>
    </recommendedName>
</protein>